<dbReference type="PANTHER" id="PTHR10344">
    <property type="entry name" value="THYMIDYLATE KINASE"/>
    <property type="match status" value="1"/>
</dbReference>
<evidence type="ECO:0000256" key="3">
    <source>
        <dbReference type="ARBA" id="ARBA00017144"/>
    </source>
</evidence>
<evidence type="ECO:0000256" key="10">
    <source>
        <dbReference type="HAMAP-Rule" id="MF_00165"/>
    </source>
</evidence>
<keyword evidence="7 10" id="KW-0418">Kinase</keyword>
<dbReference type="InterPro" id="IPR039430">
    <property type="entry name" value="Thymidylate_kin-like_dom"/>
</dbReference>
<comment type="caution">
    <text evidence="12">The sequence shown here is derived from an EMBL/GenBank/DDBJ whole genome shotgun (WGS) entry which is preliminary data.</text>
</comment>
<comment type="function">
    <text evidence="10">Phosphorylation of dTMP to form dTDP in both de novo and salvage pathways of dTTP synthesis.</text>
</comment>
<dbReference type="InterPro" id="IPR018094">
    <property type="entry name" value="Thymidylate_kinase"/>
</dbReference>
<comment type="similarity">
    <text evidence="1 10">Belongs to the thymidylate kinase family.</text>
</comment>
<protein>
    <recommendedName>
        <fullName evidence="3 10">Thymidylate kinase</fullName>
        <ecNumber evidence="2 10">2.7.4.9</ecNumber>
    </recommendedName>
    <alternativeName>
        <fullName evidence="10">dTMP kinase</fullName>
    </alternativeName>
</protein>
<keyword evidence="6 10" id="KW-0547">Nucleotide-binding</keyword>
<name>A0A317NVH1_9NOCA</name>
<keyword evidence="13" id="KW-1185">Reference proteome</keyword>
<dbReference type="EC" id="2.7.4.9" evidence="2 10"/>
<evidence type="ECO:0000256" key="2">
    <source>
        <dbReference type="ARBA" id="ARBA00012980"/>
    </source>
</evidence>
<keyword evidence="4 10" id="KW-0808">Transferase</keyword>
<evidence type="ECO:0000256" key="8">
    <source>
        <dbReference type="ARBA" id="ARBA00022840"/>
    </source>
</evidence>
<dbReference type="EMBL" id="QGTL01000002">
    <property type="protein sequence ID" value="PWV79340.1"/>
    <property type="molecule type" value="Genomic_DNA"/>
</dbReference>
<sequence length="243" mass="26140">MGLRDPPAAPLAVTPASGTFAGRVISPIMGVLIAVEGLDGAGKRTLIDGLIEDLSGKGLRAASLAFPQYGRSIHADLAAEALRGGHGDLAGSINAMAIMFALDRADARAELSNLLDANDIVILDRWVASNAAYSAARAAQDADGEIVGWVGDLEYGRLRLPEPDLTVLIDIPTEVAAERARRRGEMDATRALDAYERDGGLQQRTGEVYRQLADRDWHGRWWTYRSDDDRPTLLTLCSEIFAG</sequence>
<dbReference type="NCBIfam" id="NF005923">
    <property type="entry name" value="PRK07933.1"/>
    <property type="match status" value="1"/>
</dbReference>
<evidence type="ECO:0000313" key="13">
    <source>
        <dbReference type="Proteomes" id="UP000246410"/>
    </source>
</evidence>
<evidence type="ECO:0000256" key="5">
    <source>
        <dbReference type="ARBA" id="ARBA00022727"/>
    </source>
</evidence>
<dbReference type="GO" id="GO:0006233">
    <property type="term" value="P:dTDP biosynthetic process"/>
    <property type="evidence" value="ECO:0007669"/>
    <property type="project" value="InterPro"/>
</dbReference>
<comment type="caution">
    <text evidence="10">Lacks conserved residue(s) required for the propagation of feature annotation.</text>
</comment>
<dbReference type="SUPFAM" id="SSF52540">
    <property type="entry name" value="P-loop containing nucleoside triphosphate hydrolases"/>
    <property type="match status" value="1"/>
</dbReference>
<evidence type="ECO:0000259" key="11">
    <source>
        <dbReference type="Pfam" id="PF02223"/>
    </source>
</evidence>
<reference evidence="12 13" key="1">
    <citation type="submission" date="2018-05" db="EMBL/GenBank/DDBJ databases">
        <title>Genomic Encyclopedia of Type Strains, Phase IV (KMG-IV): sequencing the most valuable type-strain genomes for metagenomic binning, comparative biology and taxonomic classification.</title>
        <authorList>
            <person name="Goeker M."/>
        </authorList>
    </citation>
    <scope>NUCLEOTIDE SEQUENCE [LARGE SCALE GENOMIC DNA]</scope>
    <source>
        <strain evidence="12 13">DSM 44717</strain>
    </source>
</reference>
<dbReference type="Pfam" id="PF02223">
    <property type="entry name" value="Thymidylate_kin"/>
    <property type="match status" value="1"/>
</dbReference>
<dbReference type="InterPro" id="IPR027417">
    <property type="entry name" value="P-loop_NTPase"/>
</dbReference>
<dbReference type="Gene3D" id="3.40.50.300">
    <property type="entry name" value="P-loop containing nucleotide triphosphate hydrolases"/>
    <property type="match status" value="1"/>
</dbReference>
<keyword evidence="8 10" id="KW-0067">ATP-binding</keyword>
<evidence type="ECO:0000256" key="7">
    <source>
        <dbReference type="ARBA" id="ARBA00022777"/>
    </source>
</evidence>
<dbReference type="Proteomes" id="UP000246410">
    <property type="component" value="Unassembled WGS sequence"/>
</dbReference>
<organism evidence="12 13">
    <name type="scientific">Nocardia neocaledoniensis</name>
    <dbReference type="NCBI Taxonomy" id="236511"/>
    <lineage>
        <taxon>Bacteria</taxon>
        <taxon>Bacillati</taxon>
        <taxon>Actinomycetota</taxon>
        <taxon>Actinomycetes</taxon>
        <taxon>Mycobacteriales</taxon>
        <taxon>Nocardiaceae</taxon>
        <taxon>Nocardia</taxon>
    </lineage>
</organism>
<dbReference type="AlphaFoldDB" id="A0A317NVH1"/>
<gene>
    <name evidence="10" type="primary">tmk</name>
    <name evidence="12" type="ORF">DFR69_102403</name>
</gene>
<evidence type="ECO:0000313" key="12">
    <source>
        <dbReference type="EMBL" id="PWV79340.1"/>
    </source>
</evidence>
<evidence type="ECO:0000256" key="4">
    <source>
        <dbReference type="ARBA" id="ARBA00022679"/>
    </source>
</evidence>
<accession>A0A317NVH1</accession>
<keyword evidence="5 10" id="KW-0545">Nucleotide biosynthesis</keyword>
<dbReference type="GO" id="GO:0004798">
    <property type="term" value="F:dTMP kinase activity"/>
    <property type="evidence" value="ECO:0007669"/>
    <property type="project" value="UniProtKB-UniRule"/>
</dbReference>
<dbReference type="GO" id="GO:0006227">
    <property type="term" value="P:dUDP biosynthetic process"/>
    <property type="evidence" value="ECO:0007669"/>
    <property type="project" value="TreeGrafter"/>
</dbReference>
<dbReference type="PANTHER" id="PTHR10344:SF4">
    <property type="entry name" value="UMP-CMP KINASE 2, MITOCHONDRIAL"/>
    <property type="match status" value="1"/>
</dbReference>
<dbReference type="GO" id="GO:0005829">
    <property type="term" value="C:cytosol"/>
    <property type="evidence" value="ECO:0007669"/>
    <property type="project" value="TreeGrafter"/>
</dbReference>
<evidence type="ECO:0000256" key="6">
    <source>
        <dbReference type="ARBA" id="ARBA00022741"/>
    </source>
</evidence>
<proteinExistence type="inferred from homology"/>
<evidence type="ECO:0000256" key="1">
    <source>
        <dbReference type="ARBA" id="ARBA00009776"/>
    </source>
</evidence>
<feature type="domain" description="Thymidylate kinase-like" evidence="11">
    <location>
        <begin position="35"/>
        <end position="190"/>
    </location>
</feature>
<dbReference type="HAMAP" id="MF_00165">
    <property type="entry name" value="Thymidylate_kinase"/>
    <property type="match status" value="1"/>
</dbReference>
<evidence type="ECO:0000256" key="9">
    <source>
        <dbReference type="ARBA" id="ARBA00048743"/>
    </source>
</evidence>
<dbReference type="GO" id="GO:0005524">
    <property type="term" value="F:ATP binding"/>
    <property type="evidence" value="ECO:0007669"/>
    <property type="project" value="UniProtKB-UniRule"/>
</dbReference>
<comment type="catalytic activity">
    <reaction evidence="9 10">
        <text>dTMP + ATP = dTDP + ADP</text>
        <dbReference type="Rhea" id="RHEA:13517"/>
        <dbReference type="ChEBI" id="CHEBI:30616"/>
        <dbReference type="ChEBI" id="CHEBI:58369"/>
        <dbReference type="ChEBI" id="CHEBI:63528"/>
        <dbReference type="ChEBI" id="CHEBI:456216"/>
        <dbReference type="EC" id="2.7.4.9"/>
    </reaction>
</comment>
<dbReference type="CDD" id="cd01672">
    <property type="entry name" value="TMPK"/>
    <property type="match status" value="1"/>
</dbReference>
<dbReference type="GO" id="GO:0006235">
    <property type="term" value="P:dTTP biosynthetic process"/>
    <property type="evidence" value="ECO:0007669"/>
    <property type="project" value="UniProtKB-UniRule"/>
</dbReference>